<reference evidence="1 2" key="1">
    <citation type="submission" date="2024-02" db="EMBL/GenBank/DDBJ databases">
        <title>Marinospirillum sp. MEB 164 isolated from Lonar lake sediment.</title>
        <authorList>
            <person name="Joshi A."/>
            <person name="Thite S."/>
        </authorList>
    </citation>
    <scope>NUCLEOTIDE SEQUENCE [LARGE SCALE GENOMIC DNA]</scope>
    <source>
        <strain evidence="1 2">MEB164</strain>
    </source>
</reference>
<evidence type="ECO:0008006" key="3">
    <source>
        <dbReference type="Google" id="ProtNLM"/>
    </source>
</evidence>
<proteinExistence type="predicted"/>
<dbReference type="Proteomes" id="UP001621714">
    <property type="component" value="Unassembled WGS sequence"/>
</dbReference>
<evidence type="ECO:0000313" key="1">
    <source>
        <dbReference type="EMBL" id="MFK7161128.1"/>
    </source>
</evidence>
<accession>A0ABW8PXV7</accession>
<gene>
    <name evidence="1" type="ORF">V6U78_08775</name>
</gene>
<sequence>MLDQASETAVLSLLKWQEQGLIMWPMDLELQLPSAVEGAESLAAWLGREVRWQGGDQLIQFGRDGTGSLYCLWSYSDLKGPPPVVFLGSEGELDHVAESAEHFVRYLGAGFDFGFGGWYMIGNLTPTEAQRRRQLQAEIEPCYGPLEVQPDQLDQQQLAGPHPCFARWVEAVKAAPL</sequence>
<comment type="caution">
    <text evidence="1">The sequence shown here is derived from an EMBL/GenBank/DDBJ whole genome shotgun (WGS) entry which is preliminary data.</text>
</comment>
<dbReference type="EMBL" id="JBANFI010000004">
    <property type="protein sequence ID" value="MFK7161128.1"/>
    <property type="molecule type" value="Genomic_DNA"/>
</dbReference>
<organism evidence="1 2">
    <name type="scientific">Marinospirillum alkalitolerans</name>
    <dbReference type="NCBI Taxonomy" id="3123374"/>
    <lineage>
        <taxon>Bacteria</taxon>
        <taxon>Pseudomonadati</taxon>
        <taxon>Pseudomonadota</taxon>
        <taxon>Gammaproteobacteria</taxon>
        <taxon>Oceanospirillales</taxon>
        <taxon>Oceanospirillaceae</taxon>
        <taxon>Marinospirillum</taxon>
    </lineage>
</organism>
<evidence type="ECO:0000313" key="2">
    <source>
        <dbReference type="Proteomes" id="UP001621714"/>
    </source>
</evidence>
<dbReference type="RefSeq" id="WP_405339503.1">
    <property type="nucleotide sequence ID" value="NZ_JBANFI010000004.1"/>
</dbReference>
<keyword evidence="2" id="KW-1185">Reference proteome</keyword>
<name>A0ABW8PXV7_9GAMM</name>
<protein>
    <recommendedName>
        <fullName evidence="3">SMI1/KNR4 family protein</fullName>
    </recommendedName>
</protein>